<dbReference type="Pfam" id="PF13855">
    <property type="entry name" value="LRR_8"/>
    <property type="match status" value="1"/>
</dbReference>
<dbReference type="KEGG" id="fae:FAES_3778"/>
<sequence>MVRALLFTLLLAGSRLTFAQQTVSAGAPPASPTRVILWADSAAHNISPAELMRTYAPIETKVDALPPAKRKEVTDALMEHSNEKNTAVESQGSQPADGFFYNVTELFAANGRADWIIISPMGEPNRKALDELLRRLTVFYQTDRYAKPMASPYSNEYFTNFGRPREKRAVRTGDSTISTLEAAAATTRPDTVKYVYFNQLDLKNVPDVVYRFPNLEELDLSKNGLVKLPARLTADLPQLRRLSVLFNQIGNDSVFITPNKHLLALTLQGNKLTRIPTSVRNARNLESLWMGNNKLAELNVKAIKRLKHLYDLNLYNAGLTSLPKQIRKLKHVRVLDLYYNELTTLPKQIGNMRRLEQLAVAHNKLTSLPPQLARLRRLDTLYAHHNPLATLPTAFNRFKAIRLLDLSYNRLSAFPDQLVDLKTLESVDLSGNNIQVLPTSVTQLSSLKHLFLRSNPVTRDDAKIGPYAKVIDQLEAQNTAVYY</sequence>
<dbReference type="EMBL" id="HE796683">
    <property type="protein sequence ID" value="CCH01785.1"/>
    <property type="molecule type" value="Genomic_DNA"/>
</dbReference>
<feature type="chain" id="PRO_5003631402" evidence="3">
    <location>
        <begin position="20"/>
        <end position="483"/>
    </location>
</feature>
<accession>I0KCD2</accession>
<dbReference type="eggNOG" id="COG4886">
    <property type="taxonomic scope" value="Bacteria"/>
</dbReference>
<gene>
    <name evidence="5" type="ORF">FAES_3778</name>
</gene>
<dbReference type="PATRIC" id="fig|1166018.3.peg.5564"/>
<dbReference type="AlphaFoldDB" id="I0KCD2"/>
<keyword evidence="2" id="KW-0677">Repeat</keyword>
<dbReference type="InterPro" id="IPR003591">
    <property type="entry name" value="Leu-rich_rpt_typical-subtyp"/>
</dbReference>
<dbReference type="Gene3D" id="3.80.10.10">
    <property type="entry name" value="Ribonuclease Inhibitor"/>
    <property type="match status" value="3"/>
</dbReference>
<dbReference type="InterPro" id="IPR050216">
    <property type="entry name" value="LRR_domain-containing"/>
</dbReference>
<dbReference type="Pfam" id="PF23598">
    <property type="entry name" value="LRR_14"/>
    <property type="match status" value="1"/>
</dbReference>
<dbReference type="InterPro" id="IPR032675">
    <property type="entry name" value="LRR_dom_sf"/>
</dbReference>
<dbReference type="Proteomes" id="UP000011058">
    <property type="component" value="Chromosome"/>
</dbReference>
<proteinExistence type="predicted"/>
<keyword evidence="6" id="KW-1185">Reference proteome</keyword>
<dbReference type="GO" id="GO:0005737">
    <property type="term" value="C:cytoplasm"/>
    <property type="evidence" value="ECO:0007669"/>
    <property type="project" value="TreeGrafter"/>
</dbReference>
<dbReference type="SMART" id="SM00364">
    <property type="entry name" value="LRR_BAC"/>
    <property type="match status" value="7"/>
</dbReference>
<dbReference type="STRING" id="1166018.FAES_3778"/>
<dbReference type="HOGENOM" id="CLU_044451_0_0_10"/>
<evidence type="ECO:0000259" key="4">
    <source>
        <dbReference type="Pfam" id="PF23598"/>
    </source>
</evidence>
<evidence type="ECO:0000256" key="2">
    <source>
        <dbReference type="ARBA" id="ARBA00022737"/>
    </source>
</evidence>
<evidence type="ECO:0000256" key="3">
    <source>
        <dbReference type="SAM" id="SignalP"/>
    </source>
</evidence>
<organism evidence="5 6">
    <name type="scientific">Fibrella aestuarina BUZ 2</name>
    <dbReference type="NCBI Taxonomy" id="1166018"/>
    <lineage>
        <taxon>Bacteria</taxon>
        <taxon>Pseudomonadati</taxon>
        <taxon>Bacteroidota</taxon>
        <taxon>Cytophagia</taxon>
        <taxon>Cytophagales</taxon>
        <taxon>Spirosomataceae</taxon>
        <taxon>Fibrella</taxon>
    </lineage>
</organism>
<dbReference type="SMART" id="SM00369">
    <property type="entry name" value="LRR_TYP"/>
    <property type="match status" value="9"/>
</dbReference>
<feature type="domain" description="Disease resistance R13L4/SHOC-2-like LRR" evidence="4">
    <location>
        <begin position="293"/>
        <end position="383"/>
    </location>
</feature>
<evidence type="ECO:0000313" key="6">
    <source>
        <dbReference type="Proteomes" id="UP000011058"/>
    </source>
</evidence>
<dbReference type="OrthoDB" id="922532at2"/>
<protein>
    <submittedName>
        <fullName evidence="5">Leucine-rich repeat-containing protein 40</fullName>
    </submittedName>
</protein>
<dbReference type="PANTHER" id="PTHR48051:SF62">
    <property type="entry name" value="LEUCINE-RICH REPEAT-CONTAINING PROTEIN 57"/>
    <property type="match status" value="1"/>
</dbReference>
<dbReference type="PANTHER" id="PTHR48051">
    <property type="match status" value="1"/>
</dbReference>
<dbReference type="InterPro" id="IPR055414">
    <property type="entry name" value="LRR_R13L4/SHOC2-like"/>
</dbReference>
<dbReference type="RefSeq" id="WP_015332884.1">
    <property type="nucleotide sequence ID" value="NC_020054.1"/>
</dbReference>
<evidence type="ECO:0000256" key="1">
    <source>
        <dbReference type="ARBA" id="ARBA00022614"/>
    </source>
</evidence>
<name>I0KCD2_9BACT</name>
<dbReference type="InterPro" id="IPR001611">
    <property type="entry name" value="Leu-rich_rpt"/>
</dbReference>
<dbReference type="SUPFAM" id="SSF52058">
    <property type="entry name" value="L domain-like"/>
    <property type="match status" value="1"/>
</dbReference>
<feature type="signal peptide" evidence="3">
    <location>
        <begin position="1"/>
        <end position="19"/>
    </location>
</feature>
<keyword evidence="1" id="KW-0433">Leucine-rich repeat</keyword>
<reference evidence="5 6" key="1">
    <citation type="journal article" date="2012" name="J. Bacteriol.">
        <title>Genome Sequence of Fibrella aestuarina BUZ 2T, a Filamentous Marine Bacterium.</title>
        <authorList>
            <person name="Filippini M."/>
            <person name="Qi W."/>
            <person name="Blom J."/>
            <person name="Goesmann A."/>
            <person name="Smits T.H."/>
            <person name="Bagheri H.C."/>
        </authorList>
    </citation>
    <scope>NUCLEOTIDE SEQUENCE [LARGE SCALE GENOMIC DNA]</scope>
    <source>
        <strain evidence="6">BUZ 2T</strain>
    </source>
</reference>
<keyword evidence="3" id="KW-0732">Signal</keyword>
<evidence type="ECO:0000313" key="5">
    <source>
        <dbReference type="EMBL" id="CCH01785.1"/>
    </source>
</evidence>